<evidence type="ECO:0000313" key="2">
    <source>
        <dbReference type="EMBL" id="GEL19348.1"/>
    </source>
</evidence>
<feature type="domain" description="DNA primase/polymerase bifunctional N-terminal" evidence="1">
    <location>
        <begin position="37"/>
        <end position="157"/>
    </location>
</feature>
<keyword evidence="3" id="KW-1185">Reference proteome</keyword>
<dbReference type="STRING" id="1123024.GCA_000423625_02877"/>
<dbReference type="Pfam" id="PF09250">
    <property type="entry name" value="Prim-Pol"/>
    <property type="match status" value="1"/>
</dbReference>
<proteinExistence type="predicted"/>
<dbReference type="Proteomes" id="UP000321328">
    <property type="component" value="Unassembled WGS sequence"/>
</dbReference>
<protein>
    <recommendedName>
        <fullName evidence="1">DNA primase/polymerase bifunctional N-terminal domain-containing protein</fullName>
    </recommendedName>
</protein>
<evidence type="ECO:0000259" key="1">
    <source>
        <dbReference type="Pfam" id="PF09250"/>
    </source>
</evidence>
<dbReference type="RefSeq" id="WP_211223934.1">
    <property type="nucleotide sequence ID" value="NZ_AUII01000012.1"/>
</dbReference>
<organism evidence="2 3">
    <name type="scientific">Pseudonocardia asaccharolytica DSM 44247 = NBRC 16224</name>
    <dbReference type="NCBI Taxonomy" id="1123024"/>
    <lineage>
        <taxon>Bacteria</taxon>
        <taxon>Bacillati</taxon>
        <taxon>Actinomycetota</taxon>
        <taxon>Actinomycetes</taxon>
        <taxon>Pseudonocardiales</taxon>
        <taxon>Pseudonocardiaceae</taxon>
        <taxon>Pseudonocardia</taxon>
    </lineage>
</organism>
<dbReference type="AlphaFoldDB" id="A0A511D8S9"/>
<name>A0A511D8S9_9PSEU</name>
<dbReference type="InterPro" id="IPR015330">
    <property type="entry name" value="DNA_primase/pol_bifunc_N"/>
</dbReference>
<reference evidence="2 3" key="1">
    <citation type="submission" date="2019-07" db="EMBL/GenBank/DDBJ databases">
        <title>Whole genome shotgun sequence of Pseudonocardia asaccharolytica NBRC 16224.</title>
        <authorList>
            <person name="Hosoyama A."/>
            <person name="Uohara A."/>
            <person name="Ohji S."/>
            <person name="Ichikawa N."/>
        </authorList>
    </citation>
    <scope>NUCLEOTIDE SEQUENCE [LARGE SCALE GENOMIC DNA]</scope>
    <source>
        <strain evidence="2 3">NBRC 16224</strain>
    </source>
</reference>
<comment type="caution">
    <text evidence="2">The sequence shown here is derived from an EMBL/GenBank/DDBJ whole genome shotgun (WGS) entry which is preliminary data.</text>
</comment>
<gene>
    <name evidence="2" type="ORF">PA7_31850</name>
</gene>
<evidence type="ECO:0000313" key="3">
    <source>
        <dbReference type="Proteomes" id="UP000321328"/>
    </source>
</evidence>
<dbReference type="EMBL" id="BJVI01000035">
    <property type="protein sequence ID" value="GEL19348.1"/>
    <property type="molecule type" value="Genomic_DNA"/>
</dbReference>
<sequence>MLAHSRARFCSSRCRTAAHRAGVPGELRRRPRWVRWTGRKRPQTVDGRIASSTDPETWATYQAARRSTAGVGLGFVLNGDGIVCLDLDGCLADGVPNAATQLLLELAGRTYVEISPSGRGLHVWGRGELAAGRCTTFRGQPVELYGSGRYITVTGVRFPGAGSTLGDLSPALATVLTSSSHA</sequence>
<accession>A0A511D8S9</accession>